<feature type="compositionally biased region" description="Basic and acidic residues" evidence="1">
    <location>
        <begin position="1"/>
        <end position="16"/>
    </location>
</feature>
<evidence type="ECO:0000313" key="3">
    <source>
        <dbReference type="EMBL" id="GMM56544.1"/>
    </source>
</evidence>
<feature type="compositionally biased region" description="Polar residues" evidence="1">
    <location>
        <begin position="63"/>
        <end position="76"/>
    </location>
</feature>
<dbReference type="GO" id="GO:0000390">
    <property type="term" value="P:spliceosomal complex disassembly"/>
    <property type="evidence" value="ECO:0007669"/>
    <property type="project" value="InterPro"/>
</dbReference>
<evidence type="ECO:0000256" key="1">
    <source>
        <dbReference type="SAM" id="MobiDB-lite"/>
    </source>
</evidence>
<dbReference type="PANTHER" id="PTHR23329:SF1">
    <property type="entry name" value="TUFTELIN-INTERACTING PROTEIN 11"/>
    <property type="match status" value="1"/>
</dbReference>
<name>A0AAV5RY75_MAUHU</name>
<feature type="region of interest" description="Disordered" evidence="1">
    <location>
        <begin position="51"/>
        <end position="81"/>
    </location>
</feature>
<dbReference type="EMBL" id="BTGD01000008">
    <property type="protein sequence ID" value="GMM56544.1"/>
    <property type="molecule type" value="Genomic_DNA"/>
</dbReference>
<feature type="compositionally biased region" description="Polar residues" evidence="1">
    <location>
        <begin position="22"/>
        <end position="31"/>
    </location>
</feature>
<reference evidence="3 4" key="1">
    <citation type="journal article" date="2023" name="Elife">
        <title>Identification of key yeast species and microbe-microbe interactions impacting larval growth of Drosophila in the wild.</title>
        <authorList>
            <person name="Mure A."/>
            <person name="Sugiura Y."/>
            <person name="Maeda R."/>
            <person name="Honda K."/>
            <person name="Sakurai N."/>
            <person name="Takahashi Y."/>
            <person name="Watada M."/>
            <person name="Katoh T."/>
            <person name="Gotoh A."/>
            <person name="Gotoh Y."/>
            <person name="Taniguchi I."/>
            <person name="Nakamura K."/>
            <person name="Hayashi T."/>
            <person name="Katayama T."/>
            <person name="Uemura T."/>
            <person name="Hattori Y."/>
        </authorList>
    </citation>
    <scope>NUCLEOTIDE SEQUENCE [LARGE SCALE GENOMIC DNA]</scope>
    <source>
        <strain evidence="3 4">KH-74</strain>
    </source>
</reference>
<keyword evidence="4" id="KW-1185">Reference proteome</keyword>
<dbReference type="PROSITE" id="PS50174">
    <property type="entry name" value="G_PATCH"/>
    <property type="match status" value="1"/>
</dbReference>
<dbReference type="InterPro" id="IPR000467">
    <property type="entry name" value="G_patch_dom"/>
</dbReference>
<dbReference type="SMART" id="SM00443">
    <property type="entry name" value="G_patch"/>
    <property type="match status" value="1"/>
</dbReference>
<accession>A0AAV5RY75</accession>
<dbReference type="GO" id="GO:0003676">
    <property type="term" value="F:nucleic acid binding"/>
    <property type="evidence" value="ECO:0007669"/>
    <property type="project" value="InterPro"/>
</dbReference>
<organism evidence="3 4">
    <name type="scientific">Maudiozyma humilis</name>
    <name type="common">Sour dough yeast</name>
    <name type="synonym">Kazachstania humilis</name>
    <dbReference type="NCBI Taxonomy" id="51915"/>
    <lineage>
        <taxon>Eukaryota</taxon>
        <taxon>Fungi</taxon>
        <taxon>Dikarya</taxon>
        <taxon>Ascomycota</taxon>
        <taxon>Saccharomycotina</taxon>
        <taxon>Saccharomycetes</taxon>
        <taxon>Saccharomycetales</taxon>
        <taxon>Saccharomycetaceae</taxon>
        <taxon>Maudiozyma</taxon>
    </lineage>
</organism>
<proteinExistence type="predicted"/>
<dbReference type="GO" id="GO:0071008">
    <property type="term" value="C:U2-type post-mRNA release spliceosomal complex"/>
    <property type="evidence" value="ECO:0007669"/>
    <property type="project" value="TreeGrafter"/>
</dbReference>
<gene>
    <name evidence="3" type="ORF">DAKH74_031600</name>
</gene>
<feature type="region of interest" description="Disordered" evidence="1">
    <location>
        <begin position="1"/>
        <end position="31"/>
    </location>
</feature>
<feature type="domain" description="G-patch" evidence="2">
    <location>
        <begin position="33"/>
        <end position="83"/>
    </location>
</feature>
<comment type="caution">
    <text evidence="3">The sequence shown here is derived from an EMBL/GenBank/DDBJ whole genome shotgun (WGS) entry which is preliminary data.</text>
</comment>
<dbReference type="Pfam" id="PF01585">
    <property type="entry name" value="G-patch"/>
    <property type="match status" value="1"/>
</dbReference>
<evidence type="ECO:0000259" key="2">
    <source>
        <dbReference type="PROSITE" id="PS50174"/>
    </source>
</evidence>
<dbReference type="Proteomes" id="UP001377567">
    <property type="component" value="Unassembled WGS sequence"/>
</dbReference>
<dbReference type="PANTHER" id="PTHR23329">
    <property type="entry name" value="TUFTELIN-INTERACTING PROTEIN 11-RELATED"/>
    <property type="match status" value="1"/>
</dbReference>
<dbReference type="AlphaFoldDB" id="A0AAV5RY75"/>
<sequence>MEKKRSDIAHQDPEHNKKQKPGSATSDGTLQQRYGIGAQLLSKMGYVSGQGLGSGGTGIAQPISATSSQTPNSSRSGLGMMSAANTVNDGYYSSSSEEDNVLEVPSVVSFKKSDASEGGDSTERVRSRMFQKLNELENKSILGYRDDDMDTILELRQRLKDMDGSNIESSSERLSSLVDELDDVTNRLCELDTQLPLLDNDLYDATTLEEILNSMKSVNPETFDGIINMILKLPNDDLVDSFISRCIRKVFMDYHWDILDEKAYPSVTIKNLVNNVKYRLDSKKGFLNQTQTSIFLIVFQKIDNYLKGSDFLNNDKDYENVIALLLNFEEVLQYIECYEYILNIYVIPAILNSCEKWDFCDSSQQKTVRRWFQDLSMILPAEPIAEMKEILKRKLIDYCQNWDYETSKVPDERELNFVRELFNNVQGPQIDYASLTSKYFTKRFVKVFWNEYYDPIAELEGWNHHDKAGKETGSILALSVLHLYRALLNEEDNRLIIKSAFNDINKVLFQWLLYANESDKLKALYWFNWFINSSFSSTNLRDFEVEEINRTIKFLNNWKFNRRVEGIHSEVFDLEGKLDHLHANRSSNDKESSSHGYTIKNIPMRKVLPTFKDVVEQYCEEHNLLMNKLPNKYAHLKYGKDSSVLVPIFELTRKECRPMNIALKDDILWVEEDESRYMPIFLWKLDSLMLARSPM</sequence>
<protein>
    <submittedName>
        <fullName evidence="3">mRNA splicing protein</fullName>
    </submittedName>
</protein>
<evidence type="ECO:0000313" key="4">
    <source>
        <dbReference type="Proteomes" id="UP001377567"/>
    </source>
</evidence>
<dbReference type="InterPro" id="IPR045211">
    <property type="entry name" value="TFP11/STIP/Ntr1"/>
</dbReference>